<gene>
    <name evidence="2" type="ORF">DSM104635_02596</name>
</gene>
<evidence type="ECO:0000256" key="1">
    <source>
        <dbReference type="SAM" id="SignalP"/>
    </source>
</evidence>
<reference evidence="3" key="1">
    <citation type="submission" date="2019-12" db="EMBL/GenBank/DDBJ databases">
        <title>Complete genome of Terracaulis silvestris 0127_4.</title>
        <authorList>
            <person name="Vieira S."/>
            <person name="Riedel T."/>
            <person name="Sproer C."/>
            <person name="Pascual J."/>
            <person name="Boedeker C."/>
            <person name="Overmann J."/>
        </authorList>
    </citation>
    <scope>NUCLEOTIDE SEQUENCE [LARGE SCALE GENOMIC DNA]</scope>
    <source>
        <strain evidence="3">0127_4</strain>
    </source>
</reference>
<feature type="signal peptide" evidence="1">
    <location>
        <begin position="1"/>
        <end position="28"/>
    </location>
</feature>
<proteinExistence type="predicted"/>
<dbReference type="EMBL" id="CP047045">
    <property type="protein sequence ID" value="QGZ95745.1"/>
    <property type="molecule type" value="Genomic_DNA"/>
</dbReference>
<protein>
    <submittedName>
        <fullName evidence="2">Uncharacterized protein</fullName>
    </submittedName>
</protein>
<sequence length="115" mass="12444">MARRRSILGDLWLQLSLQAALAVTAAHAAAAAESVYAQQVFLSAPADDAFVYTGAALESAIAQPQQPSFEDFSLSFYLPPGPRDANEYVMLPDLDAALLGGPERTYDWHADDFLL</sequence>
<keyword evidence="1" id="KW-0732">Signal</keyword>
<organism evidence="2 3">
    <name type="scientific">Terricaulis silvestris</name>
    <dbReference type="NCBI Taxonomy" id="2686094"/>
    <lineage>
        <taxon>Bacteria</taxon>
        <taxon>Pseudomonadati</taxon>
        <taxon>Pseudomonadota</taxon>
        <taxon>Alphaproteobacteria</taxon>
        <taxon>Caulobacterales</taxon>
        <taxon>Caulobacteraceae</taxon>
        <taxon>Terricaulis</taxon>
    </lineage>
</organism>
<evidence type="ECO:0000313" key="3">
    <source>
        <dbReference type="Proteomes" id="UP000431269"/>
    </source>
</evidence>
<dbReference type="Proteomes" id="UP000431269">
    <property type="component" value="Chromosome"/>
</dbReference>
<dbReference type="RefSeq" id="WP_158766582.1">
    <property type="nucleotide sequence ID" value="NZ_CP047045.1"/>
</dbReference>
<name>A0A6I6MKB2_9CAUL</name>
<keyword evidence="3" id="KW-1185">Reference proteome</keyword>
<accession>A0A6I6MKB2</accession>
<evidence type="ECO:0000313" key="2">
    <source>
        <dbReference type="EMBL" id="QGZ95745.1"/>
    </source>
</evidence>
<dbReference type="KEGG" id="tsv:DSM104635_02596"/>
<feature type="chain" id="PRO_5026102251" evidence="1">
    <location>
        <begin position="29"/>
        <end position="115"/>
    </location>
</feature>
<dbReference type="AlphaFoldDB" id="A0A6I6MKB2"/>